<comment type="similarity">
    <text evidence="1">Belongs to the cytochrome P450 family.</text>
</comment>
<dbReference type="OrthoDB" id="692890at2759"/>
<dbReference type="PANTHER" id="PTHR47955:SF14">
    <property type="entry name" value="OS01G0543600 PROTEIN"/>
    <property type="match status" value="1"/>
</dbReference>
<name>A0A1E5VD00_9POAL</name>
<dbReference type="InterPro" id="IPR036396">
    <property type="entry name" value="Cyt_P450_sf"/>
</dbReference>
<reference evidence="4 5" key="1">
    <citation type="submission" date="2016-09" db="EMBL/GenBank/DDBJ databases">
        <title>The draft genome of Dichanthelium oligosanthes: A C3 panicoid grass species.</title>
        <authorList>
            <person name="Studer A.J."/>
            <person name="Schnable J.C."/>
            <person name="Brutnell T.P."/>
        </authorList>
    </citation>
    <scope>NUCLEOTIDE SEQUENCE [LARGE SCALE GENOMIC DNA]</scope>
    <source>
        <strain evidence="5">cv. Kellogg 1175</strain>
        <tissue evidence="4">Leaf</tissue>
    </source>
</reference>
<evidence type="ECO:0000256" key="3">
    <source>
        <dbReference type="ARBA" id="ARBA00023004"/>
    </source>
</evidence>
<keyword evidence="5" id="KW-1185">Reference proteome</keyword>
<evidence type="ECO:0000313" key="5">
    <source>
        <dbReference type="Proteomes" id="UP000095767"/>
    </source>
</evidence>
<keyword evidence="3" id="KW-0408">Iron</keyword>
<dbReference type="GO" id="GO:0005506">
    <property type="term" value="F:iron ion binding"/>
    <property type="evidence" value="ECO:0007669"/>
    <property type="project" value="InterPro"/>
</dbReference>
<dbReference type="GO" id="GO:0004497">
    <property type="term" value="F:monooxygenase activity"/>
    <property type="evidence" value="ECO:0007669"/>
    <property type="project" value="InterPro"/>
</dbReference>
<comment type="caution">
    <text evidence="4">The sequence shown here is derived from an EMBL/GenBank/DDBJ whole genome shotgun (WGS) entry which is preliminary data.</text>
</comment>
<evidence type="ECO:0000256" key="2">
    <source>
        <dbReference type="ARBA" id="ARBA00022723"/>
    </source>
</evidence>
<accession>A0A1E5VD00</accession>
<protein>
    <submittedName>
        <fullName evidence="4">Uncharacterized protein</fullName>
    </submittedName>
</protein>
<sequence length="70" mass="7795">MRAAQAVLRTHDQSFASRPRSVCADVLLYGPSDMAMAPYGERWRLAKQLATTHLLSTKKGSPTVLPVRKR</sequence>
<proteinExistence type="inferred from homology"/>
<dbReference type="GO" id="GO:0020037">
    <property type="term" value="F:heme binding"/>
    <property type="evidence" value="ECO:0007669"/>
    <property type="project" value="InterPro"/>
</dbReference>
<dbReference type="Gene3D" id="1.10.630.10">
    <property type="entry name" value="Cytochrome P450"/>
    <property type="match status" value="1"/>
</dbReference>
<evidence type="ECO:0000313" key="4">
    <source>
        <dbReference type="EMBL" id="OEL23019.1"/>
    </source>
</evidence>
<dbReference type="EMBL" id="LWDX02043756">
    <property type="protein sequence ID" value="OEL23019.1"/>
    <property type="molecule type" value="Genomic_DNA"/>
</dbReference>
<dbReference type="STRING" id="888268.A0A1E5VD00"/>
<dbReference type="PANTHER" id="PTHR47955">
    <property type="entry name" value="CYTOCHROME P450 FAMILY 71 PROTEIN"/>
    <property type="match status" value="1"/>
</dbReference>
<evidence type="ECO:0000256" key="1">
    <source>
        <dbReference type="ARBA" id="ARBA00010617"/>
    </source>
</evidence>
<dbReference type="SUPFAM" id="SSF48264">
    <property type="entry name" value="Cytochrome P450"/>
    <property type="match status" value="1"/>
</dbReference>
<organism evidence="4 5">
    <name type="scientific">Dichanthelium oligosanthes</name>
    <dbReference type="NCBI Taxonomy" id="888268"/>
    <lineage>
        <taxon>Eukaryota</taxon>
        <taxon>Viridiplantae</taxon>
        <taxon>Streptophyta</taxon>
        <taxon>Embryophyta</taxon>
        <taxon>Tracheophyta</taxon>
        <taxon>Spermatophyta</taxon>
        <taxon>Magnoliopsida</taxon>
        <taxon>Liliopsida</taxon>
        <taxon>Poales</taxon>
        <taxon>Poaceae</taxon>
        <taxon>PACMAD clade</taxon>
        <taxon>Panicoideae</taxon>
        <taxon>Panicodae</taxon>
        <taxon>Paniceae</taxon>
        <taxon>Dichantheliinae</taxon>
        <taxon>Dichanthelium</taxon>
    </lineage>
</organism>
<gene>
    <name evidence="4" type="ORF">BAE44_0015962</name>
</gene>
<dbReference type="GO" id="GO:0016705">
    <property type="term" value="F:oxidoreductase activity, acting on paired donors, with incorporation or reduction of molecular oxygen"/>
    <property type="evidence" value="ECO:0007669"/>
    <property type="project" value="InterPro"/>
</dbReference>
<dbReference type="Proteomes" id="UP000095767">
    <property type="component" value="Unassembled WGS sequence"/>
</dbReference>
<keyword evidence="2" id="KW-0479">Metal-binding</keyword>
<dbReference type="AlphaFoldDB" id="A0A1E5VD00"/>